<proteinExistence type="predicted"/>
<keyword evidence="2" id="KW-1185">Reference proteome</keyword>
<gene>
    <name evidence="1" type="ORF">QFC24_001017</name>
</gene>
<evidence type="ECO:0000313" key="2">
    <source>
        <dbReference type="Proteomes" id="UP001234202"/>
    </source>
</evidence>
<organism evidence="1 2">
    <name type="scientific">Naganishia onofrii</name>
    <dbReference type="NCBI Taxonomy" id="1851511"/>
    <lineage>
        <taxon>Eukaryota</taxon>
        <taxon>Fungi</taxon>
        <taxon>Dikarya</taxon>
        <taxon>Basidiomycota</taxon>
        <taxon>Agaricomycotina</taxon>
        <taxon>Tremellomycetes</taxon>
        <taxon>Filobasidiales</taxon>
        <taxon>Filobasidiaceae</taxon>
        <taxon>Naganishia</taxon>
    </lineage>
</organism>
<dbReference type="EMBL" id="JASBWV010000002">
    <property type="protein sequence ID" value="KAJ9127607.1"/>
    <property type="molecule type" value="Genomic_DNA"/>
</dbReference>
<comment type="caution">
    <text evidence="1">The sequence shown here is derived from an EMBL/GenBank/DDBJ whole genome shotgun (WGS) entry which is preliminary data.</text>
</comment>
<sequence>MSRNTSNASTVETLAEPEPLPHFPDAASLSEMSLFQLESTNFSLQDRIMDTPTYRQAADAQQVLRDLRDWLDDAELKEESASSVGMVKKVLRTRRWCEQGSHPYYPSIVQLITSVFGNDGTRFMSDELLQSAISPLVSRYNAAGHQPPVHVLDPDTSYRLLHHVRSAVFANLPPPPDLETQIQPLRLFFADNPMGTLYIPFKTNNHLVMAQYVGETQYWRFGNPKPSQPIQPTVYQACRTLTEWIFTTPVITTLPLLLGQSPAPLAVGIQQDWHSCGYFVINCLQHHLFEAVLANPTNAKDLRMNVFCLIADAYYPETKTRTSLSNMGSGDRDIPSSERIDEDELWALLSDAWSQDTLDEQLEEIPRPDLVPEQGKFGNASVTVSGVDYLVNGIPTRHAVGLVQDLSQIPPHSLISTTSTTDPTSDQDSCASENTSSSPRSSPDDPERLKADRAIANYKV</sequence>
<dbReference type="Proteomes" id="UP001234202">
    <property type="component" value="Unassembled WGS sequence"/>
</dbReference>
<accession>A0ACC2XXP3</accession>
<name>A0ACC2XXP3_9TREE</name>
<protein>
    <submittedName>
        <fullName evidence="1">Uncharacterized protein</fullName>
    </submittedName>
</protein>
<evidence type="ECO:0000313" key="1">
    <source>
        <dbReference type="EMBL" id="KAJ9127607.1"/>
    </source>
</evidence>
<reference evidence="1" key="1">
    <citation type="submission" date="2023-04" db="EMBL/GenBank/DDBJ databases">
        <title>Draft Genome sequencing of Naganishia species isolated from polar environments using Oxford Nanopore Technology.</title>
        <authorList>
            <person name="Leo P."/>
            <person name="Venkateswaran K."/>
        </authorList>
    </citation>
    <scope>NUCLEOTIDE SEQUENCE</scope>
    <source>
        <strain evidence="1">DBVPG 5303</strain>
    </source>
</reference>